<accession>A0A2T3NW10</accession>
<dbReference type="Pfam" id="PF02311">
    <property type="entry name" value="AraC_binding"/>
    <property type="match status" value="1"/>
</dbReference>
<evidence type="ECO:0000313" key="6">
    <source>
        <dbReference type="Proteomes" id="UP000241771"/>
    </source>
</evidence>
<dbReference type="PROSITE" id="PS01124">
    <property type="entry name" value="HTH_ARAC_FAMILY_2"/>
    <property type="match status" value="1"/>
</dbReference>
<dbReference type="InterPro" id="IPR014710">
    <property type="entry name" value="RmlC-like_jellyroll"/>
</dbReference>
<gene>
    <name evidence="5" type="ORF">C9I98_06365</name>
</gene>
<dbReference type="InterPro" id="IPR018060">
    <property type="entry name" value="HTH_AraC"/>
</dbReference>
<name>A0A2T3NW10_9GAMM</name>
<evidence type="ECO:0000256" key="1">
    <source>
        <dbReference type="ARBA" id="ARBA00023015"/>
    </source>
</evidence>
<organism evidence="5 6">
    <name type="scientific">Photobacterium sanctipauli</name>
    <dbReference type="NCBI Taxonomy" id="1342794"/>
    <lineage>
        <taxon>Bacteria</taxon>
        <taxon>Pseudomonadati</taxon>
        <taxon>Pseudomonadota</taxon>
        <taxon>Gammaproteobacteria</taxon>
        <taxon>Vibrionales</taxon>
        <taxon>Vibrionaceae</taxon>
        <taxon>Photobacterium</taxon>
    </lineage>
</organism>
<dbReference type="Proteomes" id="UP000241771">
    <property type="component" value="Unassembled WGS sequence"/>
</dbReference>
<keyword evidence="1" id="KW-0805">Transcription regulation</keyword>
<dbReference type="OrthoDB" id="9814125at2"/>
<dbReference type="InterPro" id="IPR003313">
    <property type="entry name" value="AraC-bd"/>
</dbReference>
<evidence type="ECO:0000259" key="4">
    <source>
        <dbReference type="PROSITE" id="PS01124"/>
    </source>
</evidence>
<dbReference type="GO" id="GO:0043565">
    <property type="term" value="F:sequence-specific DNA binding"/>
    <property type="evidence" value="ECO:0007669"/>
    <property type="project" value="InterPro"/>
</dbReference>
<dbReference type="PANTHER" id="PTHR43280">
    <property type="entry name" value="ARAC-FAMILY TRANSCRIPTIONAL REGULATOR"/>
    <property type="match status" value="1"/>
</dbReference>
<reference evidence="5 6" key="1">
    <citation type="submission" date="2018-01" db="EMBL/GenBank/DDBJ databases">
        <title>Whole genome sequencing of Histamine producing bacteria.</title>
        <authorList>
            <person name="Butler K."/>
        </authorList>
    </citation>
    <scope>NUCLEOTIDE SEQUENCE [LARGE SCALE GENOMIC DNA]</scope>
    <source>
        <strain evidence="5 6">DSM 100436</strain>
    </source>
</reference>
<dbReference type="SMART" id="SM00342">
    <property type="entry name" value="HTH_ARAC"/>
    <property type="match status" value="1"/>
</dbReference>
<evidence type="ECO:0000256" key="3">
    <source>
        <dbReference type="ARBA" id="ARBA00023163"/>
    </source>
</evidence>
<comment type="caution">
    <text evidence="5">The sequence shown here is derived from an EMBL/GenBank/DDBJ whole genome shotgun (WGS) entry which is preliminary data.</text>
</comment>
<dbReference type="SUPFAM" id="SSF46689">
    <property type="entry name" value="Homeodomain-like"/>
    <property type="match status" value="1"/>
</dbReference>
<dbReference type="RefSeq" id="WP_051902398.1">
    <property type="nucleotide sequence ID" value="NZ_JGVO01000689.1"/>
</dbReference>
<dbReference type="GO" id="GO:0003700">
    <property type="term" value="F:DNA-binding transcription factor activity"/>
    <property type="evidence" value="ECO:0007669"/>
    <property type="project" value="InterPro"/>
</dbReference>
<dbReference type="Gene3D" id="2.60.120.10">
    <property type="entry name" value="Jelly Rolls"/>
    <property type="match status" value="1"/>
</dbReference>
<dbReference type="InterPro" id="IPR009057">
    <property type="entry name" value="Homeodomain-like_sf"/>
</dbReference>
<protein>
    <submittedName>
        <fullName evidence="5">Cupin domain-containing protein</fullName>
    </submittedName>
</protein>
<evidence type="ECO:0000313" key="5">
    <source>
        <dbReference type="EMBL" id="PSW20470.1"/>
    </source>
</evidence>
<keyword evidence="6" id="KW-1185">Reference proteome</keyword>
<dbReference type="EMBL" id="PYMA01000003">
    <property type="protein sequence ID" value="PSW20470.1"/>
    <property type="molecule type" value="Genomic_DNA"/>
</dbReference>
<feature type="domain" description="HTH araC/xylS-type" evidence="4">
    <location>
        <begin position="176"/>
        <end position="274"/>
    </location>
</feature>
<dbReference type="SUPFAM" id="SSF51215">
    <property type="entry name" value="Regulatory protein AraC"/>
    <property type="match status" value="1"/>
</dbReference>
<dbReference type="Pfam" id="PF12833">
    <property type="entry name" value="HTH_18"/>
    <property type="match status" value="1"/>
</dbReference>
<keyword evidence="3" id="KW-0804">Transcription</keyword>
<dbReference type="AlphaFoldDB" id="A0A2T3NW10"/>
<dbReference type="PANTHER" id="PTHR43280:SF32">
    <property type="entry name" value="TRANSCRIPTIONAL REGULATORY PROTEIN"/>
    <property type="match status" value="1"/>
</dbReference>
<dbReference type="InterPro" id="IPR037923">
    <property type="entry name" value="HTH-like"/>
</dbReference>
<evidence type="ECO:0000256" key="2">
    <source>
        <dbReference type="ARBA" id="ARBA00023125"/>
    </source>
</evidence>
<proteinExistence type="predicted"/>
<dbReference type="Gene3D" id="1.10.10.60">
    <property type="entry name" value="Homeodomain-like"/>
    <property type="match status" value="1"/>
</dbReference>
<sequence length="277" mass="32159">MSHQILSKQLPKGEPVCIDTIGSGSSAFSHPHRHDYYEIVWALEGEGTHNIDFVQYPLNQGQVYFISPGQVHSDAQTNGKVCFITFQPDFIEHNYRGQLTIDRTFYHNKTSASMVNLDQQGETDLTHITQIMARALNEKDPDWDLVGSMLSGFLHYSQRYIPQEQQTQSLIQQRMYALYVLIDNHYADEKKTDFYAKHLSVSNKRANEIARQHCGKTISRLVHDRVMLEARRDLAFTTKTVKQIAHDLGYDDVAYFCRFFRKMADESPLDFRQRVFK</sequence>
<keyword evidence="2" id="KW-0238">DNA-binding</keyword>